<reference evidence="1" key="1">
    <citation type="submission" date="2022-08" db="EMBL/GenBank/DDBJ databases">
        <title>Complete Genome Sequences of 2 Bosea sp. soil isolates.</title>
        <authorList>
            <person name="Alvarez Arevalo M."/>
            <person name="Sterndorff E.B."/>
            <person name="Faurdal D."/>
            <person name="Joergensen T.S."/>
            <person name="Weber T."/>
        </authorList>
    </citation>
    <scope>NUCLEOTIDE SEQUENCE</scope>
    <source>
        <strain evidence="1">NBC_00436</strain>
    </source>
</reference>
<protein>
    <recommendedName>
        <fullName evidence="2">Methyl-accepting transducer domain-containing protein</fullName>
    </recommendedName>
</protein>
<name>A0A9E7ZGY7_9HYPH</name>
<sequence length="360" mass="39476">MRKVETNAVMQLQPRLITSLAGHAHAIDATFASAGRDLSEGLDLFDALKERLTTLSDQLSGERIMAANATLGRLSANLRPLQRMLAEEKRLLQEIVAHGDTVGQTWEKLVEYMRLITILARVARIESVSIQGAAGDFGDFANEIVGLTTQVQRTIEACARDHDRMKTLLTSTLAAQHDFETRYAPALWALADTLSVTLAEVEGRQRRSVTLAGEAAARSGKVVMAAGAVIIALQSGDSIRQRLEHAIAGLRLAETLESNARSENLPVEAVSHARDLLHRLQAEQLQESATALGTDVAAIEQNLSTLRKDTESLADLRALPRGRDLVEHAFGELKPSRSLLFPMYRMTIWMQRRSISSSGR</sequence>
<dbReference type="AlphaFoldDB" id="A0A9E7ZGY7"/>
<dbReference type="EMBL" id="CP102774">
    <property type="protein sequence ID" value="UZF85710.1"/>
    <property type="molecule type" value="Genomic_DNA"/>
</dbReference>
<gene>
    <name evidence="1" type="ORF">NWE54_18035</name>
</gene>
<accession>A0A9E7ZGY7</accession>
<organism evidence="1">
    <name type="scientific">Bosea sp. NBC_00436</name>
    <dbReference type="NCBI Taxonomy" id="2969620"/>
    <lineage>
        <taxon>Bacteria</taxon>
        <taxon>Pseudomonadati</taxon>
        <taxon>Pseudomonadota</taxon>
        <taxon>Alphaproteobacteria</taxon>
        <taxon>Hyphomicrobiales</taxon>
        <taxon>Boseaceae</taxon>
        <taxon>Bosea</taxon>
    </lineage>
</organism>
<evidence type="ECO:0008006" key="2">
    <source>
        <dbReference type="Google" id="ProtNLM"/>
    </source>
</evidence>
<proteinExistence type="predicted"/>
<evidence type="ECO:0000313" key="1">
    <source>
        <dbReference type="EMBL" id="UZF85710.1"/>
    </source>
</evidence>